<feature type="domain" description="ABC transporter" evidence="9">
    <location>
        <begin position="9"/>
        <end position="257"/>
    </location>
</feature>
<dbReference type="InterPro" id="IPR013563">
    <property type="entry name" value="Oligopep_ABC_C"/>
</dbReference>
<feature type="compositionally biased region" description="Gly residues" evidence="8">
    <location>
        <begin position="287"/>
        <end position="304"/>
    </location>
</feature>
<evidence type="ECO:0000313" key="11">
    <source>
        <dbReference type="Proteomes" id="UP000475214"/>
    </source>
</evidence>
<dbReference type="InterPro" id="IPR003593">
    <property type="entry name" value="AAA+_ATPase"/>
</dbReference>
<dbReference type="GO" id="GO:0005886">
    <property type="term" value="C:plasma membrane"/>
    <property type="evidence" value="ECO:0007669"/>
    <property type="project" value="UniProtKB-SubCell"/>
</dbReference>
<dbReference type="PANTHER" id="PTHR43297:SF2">
    <property type="entry name" value="DIPEPTIDE TRANSPORT ATP-BINDING PROTEIN DPPD"/>
    <property type="match status" value="1"/>
</dbReference>
<accession>A0A6L9SJ74</accession>
<dbReference type="GO" id="GO:0005524">
    <property type="term" value="F:ATP binding"/>
    <property type="evidence" value="ECO:0007669"/>
    <property type="project" value="UniProtKB-KW"/>
</dbReference>
<evidence type="ECO:0000256" key="1">
    <source>
        <dbReference type="ARBA" id="ARBA00004202"/>
    </source>
</evidence>
<proteinExistence type="inferred from homology"/>
<evidence type="ECO:0000259" key="9">
    <source>
        <dbReference type="PROSITE" id="PS50893"/>
    </source>
</evidence>
<organism evidence="10 11">
    <name type="scientific">Phytoactinopolyspora halotolerans</name>
    <dbReference type="NCBI Taxonomy" id="1981512"/>
    <lineage>
        <taxon>Bacteria</taxon>
        <taxon>Bacillati</taxon>
        <taxon>Actinomycetota</taxon>
        <taxon>Actinomycetes</taxon>
        <taxon>Jiangellales</taxon>
        <taxon>Jiangellaceae</taxon>
        <taxon>Phytoactinopolyspora</taxon>
    </lineage>
</organism>
<evidence type="ECO:0000256" key="6">
    <source>
        <dbReference type="ARBA" id="ARBA00022840"/>
    </source>
</evidence>
<dbReference type="SMART" id="SM00382">
    <property type="entry name" value="AAA"/>
    <property type="match status" value="2"/>
</dbReference>
<dbReference type="EMBL" id="JAAGOA010000042">
    <property type="protein sequence ID" value="NEE04738.1"/>
    <property type="molecule type" value="Genomic_DNA"/>
</dbReference>
<dbReference type="InterPro" id="IPR017871">
    <property type="entry name" value="ABC_transporter-like_CS"/>
</dbReference>
<evidence type="ECO:0000313" key="10">
    <source>
        <dbReference type="EMBL" id="NEE04738.1"/>
    </source>
</evidence>
<dbReference type="Gene3D" id="3.40.50.300">
    <property type="entry name" value="P-loop containing nucleotide triphosphate hydrolases"/>
    <property type="match status" value="2"/>
</dbReference>
<keyword evidence="5" id="KW-0547">Nucleotide-binding</keyword>
<comment type="subcellular location">
    <subcellularLocation>
        <location evidence="1">Cell membrane</location>
        <topology evidence="1">Peripheral membrane protein</topology>
    </subcellularLocation>
</comment>
<keyword evidence="6 10" id="KW-0067">ATP-binding</keyword>
<dbReference type="InterPro" id="IPR050388">
    <property type="entry name" value="ABC_Ni/Peptide_Import"/>
</dbReference>
<comment type="similarity">
    <text evidence="2">Belongs to the ABC transporter superfamily.</text>
</comment>
<keyword evidence="11" id="KW-1185">Reference proteome</keyword>
<protein>
    <submittedName>
        <fullName evidence="10">ABC transporter ATP-binding protein</fullName>
    </submittedName>
</protein>
<dbReference type="InterPro" id="IPR003439">
    <property type="entry name" value="ABC_transporter-like_ATP-bd"/>
</dbReference>
<comment type="caution">
    <text evidence="10">The sequence shown here is derived from an EMBL/GenBank/DDBJ whole genome shotgun (WGS) entry which is preliminary data.</text>
</comment>
<evidence type="ECO:0000256" key="7">
    <source>
        <dbReference type="ARBA" id="ARBA00023136"/>
    </source>
</evidence>
<dbReference type="GO" id="GO:0015833">
    <property type="term" value="P:peptide transport"/>
    <property type="evidence" value="ECO:0007669"/>
    <property type="project" value="InterPro"/>
</dbReference>
<dbReference type="GO" id="GO:0016887">
    <property type="term" value="F:ATP hydrolysis activity"/>
    <property type="evidence" value="ECO:0007669"/>
    <property type="project" value="InterPro"/>
</dbReference>
<dbReference type="PROSITE" id="PS50893">
    <property type="entry name" value="ABC_TRANSPORTER_2"/>
    <property type="match status" value="2"/>
</dbReference>
<dbReference type="AlphaFoldDB" id="A0A6L9SJ74"/>
<evidence type="ECO:0000256" key="3">
    <source>
        <dbReference type="ARBA" id="ARBA00022448"/>
    </source>
</evidence>
<keyword evidence="4" id="KW-1003">Cell membrane</keyword>
<reference evidence="10 11" key="1">
    <citation type="submission" date="2020-02" db="EMBL/GenBank/DDBJ databases">
        <authorList>
            <person name="Li X.-J."/>
            <person name="Han X.-M."/>
        </authorList>
    </citation>
    <scope>NUCLEOTIDE SEQUENCE [LARGE SCALE GENOMIC DNA]</scope>
    <source>
        <strain evidence="10 11">CCTCC AB 2017055</strain>
    </source>
</reference>
<name>A0A6L9SJ74_9ACTN</name>
<dbReference type="NCBIfam" id="NF007739">
    <property type="entry name" value="PRK10419.1"/>
    <property type="match status" value="2"/>
</dbReference>
<feature type="region of interest" description="Disordered" evidence="8">
    <location>
        <begin position="278"/>
        <end position="331"/>
    </location>
</feature>
<dbReference type="Proteomes" id="UP000475214">
    <property type="component" value="Unassembled WGS sequence"/>
</dbReference>
<keyword evidence="3" id="KW-0813">Transport</keyword>
<dbReference type="Pfam" id="PF00005">
    <property type="entry name" value="ABC_tran"/>
    <property type="match status" value="2"/>
</dbReference>
<evidence type="ECO:0000256" key="2">
    <source>
        <dbReference type="ARBA" id="ARBA00005417"/>
    </source>
</evidence>
<dbReference type="InterPro" id="IPR027417">
    <property type="entry name" value="P-loop_NTPase"/>
</dbReference>
<evidence type="ECO:0000256" key="4">
    <source>
        <dbReference type="ARBA" id="ARBA00022475"/>
    </source>
</evidence>
<dbReference type="CDD" id="cd03257">
    <property type="entry name" value="ABC_NikE_OppD_transporters"/>
    <property type="match status" value="2"/>
</dbReference>
<keyword evidence="7" id="KW-0472">Membrane</keyword>
<feature type="domain" description="ABC transporter" evidence="9">
    <location>
        <begin position="333"/>
        <end position="582"/>
    </location>
</feature>
<dbReference type="PROSITE" id="PS00211">
    <property type="entry name" value="ABC_TRANSPORTER_1"/>
    <property type="match status" value="2"/>
</dbReference>
<evidence type="ECO:0000256" key="5">
    <source>
        <dbReference type="ARBA" id="ARBA00022741"/>
    </source>
</evidence>
<dbReference type="FunFam" id="3.40.50.300:FF:000016">
    <property type="entry name" value="Oligopeptide ABC transporter ATP-binding component"/>
    <property type="match status" value="1"/>
</dbReference>
<dbReference type="Pfam" id="PF08352">
    <property type="entry name" value="oligo_HPY"/>
    <property type="match status" value="2"/>
</dbReference>
<evidence type="ECO:0000256" key="8">
    <source>
        <dbReference type="SAM" id="MobiDB-lite"/>
    </source>
</evidence>
<dbReference type="RefSeq" id="WP_163745285.1">
    <property type="nucleotide sequence ID" value="NZ_JAAGOA010000042.1"/>
</dbReference>
<sequence length="591" mass="62440">MTSTPLLSIQNLSVSFATPGGEVAAVRNVDIDLPAGRTLAVVGESGSGKTTTAAAVNRLLPENGRITSGSIIFGGRDLATASERELLAVRGSQIGLIPQDPMSNLNPMQRIGTQIAEALEVHGRTSGKATDRRVVELLDMVGIPEPDRRARQYPHEFSGGMRQRALIAMGLACEPALLIADEPTSALDVTVQRKILDQLGRLTGRMGTSVILITHDLGLAAERADSVVVMYRGEIVESGDAAQILESPQHEYTQTLIAAAPSLTSHRLVASVRELARTTDSAAGTGRTDGAGSGGSGGSGGSAGSAGSAAGSEQAVTAQREPDGSAATAGNLVEVNELTKEFHVRAGRTGRRERFTAVDSVSFTIPRRQTVAIVGESGSGKSTTANMLLGLDEVTAGSIRFDGTELVGLGRRELLAFRRRVQPVFQNPYSSLDPRYSVRRSIAEPLQVHGVGDAGSRRARVAELLDQVALPSAMAERYPHELSGGQCQRVAIARALALSPDLVILDEAVSALDVVVQNQILELLAGLQQRLGLSYLLISHDLAVVRMLSHQVNVMKQGRIVESGAPDHIFADPQEPYTRELLAAIPGRRAA</sequence>
<dbReference type="SUPFAM" id="SSF52540">
    <property type="entry name" value="P-loop containing nucleoside triphosphate hydrolases"/>
    <property type="match status" value="2"/>
</dbReference>
<gene>
    <name evidence="10" type="ORF">G1H10_31710</name>
</gene>
<dbReference type="NCBIfam" id="NF008453">
    <property type="entry name" value="PRK11308.1"/>
    <property type="match status" value="2"/>
</dbReference>
<dbReference type="PANTHER" id="PTHR43297">
    <property type="entry name" value="OLIGOPEPTIDE TRANSPORT ATP-BINDING PROTEIN APPD"/>
    <property type="match status" value="1"/>
</dbReference>